<gene>
    <name evidence="2" type="ORF">FSB76_28660</name>
</gene>
<sequence length="557" mass="64804">MKPENILAVLLGVWNYDNLPSLPAAQRHIKKIHEDLSGDTVAMPVNQIYPEDHSSSQGNPITILTNINNFIKGQIKINNNIELIIFYFSGHGLLDDQEAKYYLCVKETDDETLGLTAIDIILLLDTLLAHKKKLVLILDSCFSENIFSQITAKSPDIFIIASSRYNKTSKYPVGDTFSAFSERFINLLENGSETYKDTEYLSLAVVFEELKKELKRDRYPEPVSLDKNRCSEIPFIKNIRYEDPAQQYSVPKTSIISALRQYNPDILNPEDSKEAILKSYPIFISYYLKDLFAKGSKKINDLQFYIDFYKIIIKYLSFIAIKDLKDRTPKSIIREEDSVALNCIWNEYPTHKQYFNILKIICINYEHLIIKEFNKDADFLSSIDKLEEALNSEKVDLTAFRTNFFELIKNLAFFCRYNLYAVRIIEVRKGYYGPPVYRHEVSNLYGQSESKYDFSLQFPIYIHNGAIILYPKTAQNLLNETEYLNLWPLVIDRFGNDRGSDKPEIQFYRGTNNSGADNKKFYYESTTLKKSNIEQLEYADLLSLPTRDEWVEYLRPF</sequence>
<name>A0A5B8W7K6_9SPHI</name>
<dbReference type="GO" id="GO:0004197">
    <property type="term" value="F:cysteine-type endopeptidase activity"/>
    <property type="evidence" value="ECO:0007669"/>
    <property type="project" value="InterPro"/>
</dbReference>
<feature type="domain" description="Peptidase C14 caspase" evidence="1">
    <location>
        <begin position="8"/>
        <end position="217"/>
    </location>
</feature>
<dbReference type="Pfam" id="PF00656">
    <property type="entry name" value="Peptidase_C14"/>
    <property type="match status" value="1"/>
</dbReference>
<keyword evidence="3" id="KW-1185">Reference proteome</keyword>
<dbReference type="Gene3D" id="3.40.50.1460">
    <property type="match status" value="1"/>
</dbReference>
<dbReference type="InterPro" id="IPR011600">
    <property type="entry name" value="Pept_C14_caspase"/>
</dbReference>
<protein>
    <recommendedName>
        <fullName evidence="1">Peptidase C14 caspase domain-containing protein</fullName>
    </recommendedName>
</protein>
<dbReference type="OrthoDB" id="1164785at2"/>
<accession>A0A5B8W7K6</accession>
<dbReference type="EMBL" id="CP042437">
    <property type="protein sequence ID" value="QEC79733.1"/>
    <property type="molecule type" value="Genomic_DNA"/>
</dbReference>
<evidence type="ECO:0000313" key="2">
    <source>
        <dbReference type="EMBL" id="QEC79733.1"/>
    </source>
</evidence>
<dbReference type="RefSeq" id="WP_147059611.1">
    <property type="nucleotide sequence ID" value="NZ_CP042437.1"/>
</dbReference>
<evidence type="ECO:0000259" key="1">
    <source>
        <dbReference type="Pfam" id="PF00656"/>
    </source>
</evidence>
<evidence type="ECO:0000313" key="3">
    <source>
        <dbReference type="Proteomes" id="UP000321362"/>
    </source>
</evidence>
<proteinExistence type="predicted"/>
<dbReference type="Proteomes" id="UP000321362">
    <property type="component" value="Chromosome"/>
</dbReference>
<dbReference type="AlphaFoldDB" id="A0A5B8W7K6"/>
<organism evidence="2 3">
    <name type="scientific">Mucilaginibacter ginsenosidivorax</name>
    <dbReference type="NCBI Taxonomy" id="862126"/>
    <lineage>
        <taxon>Bacteria</taxon>
        <taxon>Pseudomonadati</taxon>
        <taxon>Bacteroidota</taxon>
        <taxon>Sphingobacteriia</taxon>
        <taxon>Sphingobacteriales</taxon>
        <taxon>Sphingobacteriaceae</taxon>
        <taxon>Mucilaginibacter</taxon>
    </lineage>
</organism>
<dbReference type="KEGG" id="mgk:FSB76_28660"/>
<reference evidence="2 3" key="1">
    <citation type="journal article" date="2013" name="J. Microbiol.">
        <title>Mucilaginibacter ginsenosidivorax sp. nov., with ginsenoside converting activity isolated from sediment.</title>
        <authorList>
            <person name="Kim J.K."/>
            <person name="Choi T.E."/>
            <person name="Liu Q.M."/>
            <person name="Park H.Y."/>
            <person name="Yi T.H."/>
            <person name="Yoon M.H."/>
            <person name="Kim S.C."/>
            <person name="Im W.T."/>
        </authorList>
    </citation>
    <scope>NUCLEOTIDE SEQUENCE [LARGE SCALE GENOMIC DNA]</scope>
    <source>
        <strain evidence="2 3">KHI28</strain>
    </source>
</reference>
<dbReference type="GO" id="GO:0006508">
    <property type="term" value="P:proteolysis"/>
    <property type="evidence" value="ECO:0007669"/>
    <property type="project" value="InterPro"/>
</dbReference>